<evidence type="ECO:0000313" key="3">
    <source>
        <dbReference type="Proteomes" id="UP000507470"/>
    </source>
</evidence>
<accession>A0A6J8BSG0</accession>
<evidence type="ECO:0000256" key="1">
    <source>
        <dbReference type="SAM" id="MobiDB-lite"/>
    </source>
</evidence>
<protein>
    <submittedName>
        <fullName evidence="2">Uncharacterized protein</fullName>
    </submittedName>
</protein>
<feature type="region of interest" description="Disordered" evidence="1">
    <location>
        <begin position="1"/>
        <end position="63"/>
    </location>
</feature>
<organism evidence="2 3">
    <name type="scientific">Mytilus coruscus</name>
    <name type="common">Sea mussel</name>
    <dbReference type="NCBI Taxonomy" id="42192"/>
    <lineage>
        <taxon>Eukaryota</taxon>
        <taxon>Metazoa</taxon>
        <taxon>Spiralia</taxon>
        <taxon>Lophotrochozoa</taxon>
        <taxon>Mollusca</taxon>
        <taxon>Bivalvia</taxon>
        <taxon>Autobranchia</taxon>
        <taxon>Pteriomorphia</taxon>
        <taxon>Mytilida</taxon>
        <taxon>Mytiloidea</taxon>
        <taxon>Mytilidae</taxon>
        <taxon>Mytilinae</taxon>
        <taxon>Mytilus</taxon>
    </lineage>
</organism>
<feature type="compositionally biased region" description="Polar residues" evidence="1">
    <location>
        <begin position="27"/>
        <end position="45"/>
    </location>
</feature>
<dbReference type="Proteomes" id="UP000507470">
    <property type="component" value="Unassembled WGS sequence"/>
</dbReference>
<reference evidence="2 3" key="1">
    <citation type="submission" date="2020-06" db="EMBL/GenBank/DDBJ databases">
        <authorList>
            <person name="Li R."/>
            <person name="Bekaert M."/>
        </authorList>
    </citation>
    <scope>NUCLEOTIDE SEQUENCE [LARGE SCALE GENOMIC DNA]</scope>
    <source>
        <strain evidence="3">wild</strain>
    </source>
</reference>
<name>A0A6J8BSG0_MYTCO</name>
<evidence type="ECO:0000313" key="2">
    <source>
        <dbReference type="EMBL" id="CAC5386843.1"/>
    </source>
</evidence>
<keyword evidence="3" id="KW-1185">Reference proteome</keyword>
<proteinExistence type="predicted"/>
<dbReference type="EMBL" id="CACVKT020003931">
    <property type="protein sequence ID" value="CAC5386843.1"/>
    <property type="molecule type" value="Genomic_DNA"/>
</dbReference>
<gene>
    <name evidence="2" type="ORF">MCOR_22241</name>
</gene>
<dbReference type="AlphaFoldDB" id="A0A6J8BSG0"/>
<sequence length="243" mass="27753">MDFSHHESLDFLNLSEEETTVEKKDTNVSNHSSKPETDSASNCSDANGPDNWQNERRARPVSDNLPIPVEAITQSITEIEPCIRDTALQYFLPEVKKTDGNDYPSASLYQLFVALQGQIRLSDPSVNLLTQPTYVKCRKVLDSVMKKKISRREDISKTNSGGIKDKNIHQRLSKAYENVEYPGRCIVTLFEKYKRFMVIVVMLFVVTKGQQTSNKMSHQRFCMAKSRKLPRALRRNYNGTGKN</sequence>